<dbReference type="SUPFAM" id="SSF52058">
    <property type="entry name" value="L domain-like"/>
    <property type="match status" value="4"/>
</dbReference>
<feature type="domain" description="Disease resistance protein winged helix" evidence="10">
    <location>
        <begin position="1050"/>
        <end position="1120"/>
    </location>
</feature>
<evidence type="ECO:0000259" key="11">
    <source>
        <dbReference type="Pfam" id="PF23598"/>
    </source>
</evidence>
<dbReference type="Pfam" id="PF23559">
    <property type="entry name" value="WHD_DRP"/>
    <property type="match status" value="1"/>
</dbReference>
<evidence type="ECO:0000259" key="10">
    <source>
        <dbReference type="Pfam" id="PF23559"/>
    </source>
</evidence>
<dbReference type="InterPro" id="IPR002182">
    <property type="entry name" value="NB-ARC"/>
</dbReference>
<gene>
    <name evidence="13" type="ORF">KFK09_000944</name>
</gene>
<keyword evidence="14" id="KW-1185">Reference proteome</keyword>
<dbReference type="GO" id="GO:0051707">
    <property type="term" value="P:response to other organism"/>
    <property type="evidence" value="ECO:0007669"/>
    <property type="project" value="UniProtKB-ARBA"/>
</dbReference>
<name>A0A8T3CGD4_DENNO</name>
<dbReference type="SMART" id="SM00369">
    <property type="entry name" value="LRR_TYP"/>
    <property type="match status" value="3"/>
</dbReference>
<evidence type="ECO:0000313" key="13">
    <source>
        <dbReference type="EMBL" id="KAI0531390.1"/>
    </source>
</evidence>
<dbReference type="InterPro" id="IPR058922">
    <property type="entry name" value="WHD_DRP"/>
</dbReference>
<evidence type="ECO:0000313" key="14">
    <source>
        <dbReference type="Proteomes" id="UP000829196"/>
    </source>
</evidence>
<dbReference type="OrthoDB" id="1053178at2759"/>
<dbReference type="EMBL" id="JAGYWB010000001">
    <property type="protein sequence ID" value="KAI0531390.1"/>
    <property type="molecule type" value="Genomic_DNA"/>
</dbReference>
<evidence type="ECO:0000259" key="8">
    <source>
        <dbReference type="Pfam" id="PF00931"/>
    </source>
</evidence>
<sequence length="1761" mass="202516">MPCGISKLTNLQTLKHVRVIEQSLEGGGLCEIEDLESLTGSCCIGNIYNAHDVEGLRKTNIIGKKHIWGLLIDWYYRNVPKHSFDVYIFITKPLVFEKQTFELVEAKLDALQPHKNLKELEIDGYPGIRFPWWVGDPAWSKLRDITLENCNEWDGSGRVLDRHLPCLQSISIINCAKIKDIKIVQSSSLRRLVVRQCPEITTLHGLYSLNRLEKLEIIECYKFFISAKERLPSKLQFLWIQNCWKLTSITGLQDLCSLEELKLQLCPKLRLPLEEKLSTMPSVLEIADCPGLEEWCQRYGFKIIQRIYVIVSLQQRLSKQEEMTIRYARGIISRYGSENLISLKTLHIYQSNESDFPKDEWIPCSLHTLHLYSCQSLVFFPPYKNLSALKLLKIWHCTALTCLPGLVMMESLEKLVIIDCPHFSLSPDHSLPYKLQFLHISNCPSLLCLPGLEQLFSLRKLKLFDCSELVLPAPEQLPFMLHLIDWCQRCNIPYNNKEFPKDLFVHCGEQIKLWLEEAYTFFENICVLNYNGAILQIEKWPAFRIVGFYICSSIHLKCIRWNENFNRLKQMRVWDCSHLEELVGLHKIITLQDMDISNCPNLVLIIGFPENLQYLAIDRCYKLETLDINETNLSSLEISSCSDLKIFRGLQKQASLHFLKISNCPQLCLDDELLPDMLNPNNVEISACPQLQQCCSAMEFTYNLLKDFGKTIIKFIFEKASEIAANKIVGIISKREGEKARIEAVESDLMKLKRTRKRIRALDSDAEQRRYIEDDSVHCWLRDLNAVAFDIQDLIEEQKETEEVVAELLKLKGVDGVQVISIVGCCGSGKTSLARNILKDARIENHFNPRIWVSLSENYDLVRTIKEVIKAVPEGRECHDSTLDLLQHHLKRIISNKRFLLVLDNMWSTDFDFLEKLRTPLMFAAEGSKILVTTQNEDVANRMQTECTVRLRGLSSDDGWRLFQDLVFTEDSELEAIGRDIVKKCHGFPLAIKALSSLLCSETNPDQWKLLSDELLENEEAAAAIKQSLKISYDHLPLNLKHCFAFCSTFAKDYEFDKDELVRLWMAAKLIKSKRKRSMQFEDLGERYFDNLLKRSFFQASDSNINDSRKYKMPSLIHEVVPLLYIRHESVRVNQDDTIHGESGMARYGLLYQPDKQSVKFNEMFKNKGLRALMLNGKNGELLKDDLIDLFEKLRFLRLLDLSSSCLEDLPDSVCNLILLRYLSLHGTNIKRLPETIGKLYHLQTLQLGNCIQIHELPDSIGDLKFLRHLGLHSTSIRMLPETVSNLLNLQTLELGNCYKLEMLPKGLKNLVHLRHIGLQLDWDSWDRQIDIISMPPGIGCLKLLRHLSRFAVGSKPECGLLGELKDLNLRGKLCITRLENVVSVNDAEAANLSGKRYIDSLLLRWSNAAFTESENLHEDVIDQLQPHENLKHLCVENYNGKEFPNWIGNPSFLKLEKLELINCKLCSSLPSVWNLPSLRTLHLKSLHGVKNLGNTLSGFKNLETLDLSDMPNLESWFIGAGLMSCLTALSVSDCPNLEWPSYLPSSIATFELRNCQKFSVSSILLNLQDLLLENDRGSRLRWVQQLTSLTSLTLSKLSVIQDECTGLFECLSSLKNLKVQECNDLDSIDGLTNHSSLEYLEIYSCSQLTKIDLPKNLKEFRIYLCPMLESLPHELHLLSSLHVVEIHSVSLASMPKLPNGVKTLVIKECSMLRRRCEENGVDWPNIQHIPHIQVDQDPRQPFSCFQTMKTFFQPWKRRRQ</sequence>
<keyword evidence="7" id="KW-0175">Coiled coil</keyword>
<evidence type="ECO:0000259" key="12">
    <source>
        <dbReference type="Pfam" id="PF25019"/>
    </source>
</evidence>
<dbReference type="InterPro" id="IPR042197">
    <property type="entry name" value="Apaf_helical"/>
</dbReference>
<proteinExistence type="inferred from homology"/>
<dbReference type="Gene3D" id="1.10.8.430">
    <property type="entry name" value="Helical domain of apoptotic protease-activating factors"/>
    <property type="match status" value="1"/>
</dbReference>
<dbReference type="InterPro" id="IPR041118">
    <property type="entry name" value="Rx_N"/>
</dbReference>
<dbReference type="Pfam" id="PF18052">
    <property type="entry name" value="Rx_N"/>
    <property type="match status" value="1"/>
</dbReference>
<dbReference type="InterPro" id="IPR032675">
    <property type="entry name" value="LRR_dom_sf"/>
</dbReference>
<evidence type="ECO:0000256" key="2">
    <source>
        <dbReference type="ARBA" id="ARBA00022614"/>
    </source>
</evidence>
<feature type="coiled-coil region" evidence="7">
    <location>
        <begin position="735"/>
        <end position="762"/>
    </location>
</feature>
<dbReference type="SUPFAM" id="SSF52540">
    <property type="entry name" value="P-loop containing nucleoside triphosphate hydrolases"/>
    <property type="match status" value="1"/>
</dbReference>
<evidence type="ECO:0000256" key="3">
    <source>
        <dbReference type="ARBA" id="ARBA00022737"/>
    </source>
</evidence>
<keyword evidence="4" id="KW-0547">Nucleotide-binding</keyword>
<evidence type="ECO:0000256" key="1">
    <source>
        <dbReference type="ARBA" id="ARBA00008894"/>
    </source>
</evidence>
<dbReference type="Gene3D" id="3.40.50.300">
    <property type="entry name" value="P-loop containing nucleotide triphosphate hydrolases"/>
    <property type="match status" value="1"/>
</dbReference>
<dbReference type="PANTHER" id="PTHR36766:SF40">
    <property type="entry name" value="DISEASE RESISTANCE PROTEIN RGA3"/>
    <property type="match status" value="1"/>
</dbReference>
<protein>
    <submittedName>
        <fullName evidence="13">Uncharacterized protein</fullName>
    </submittedName>
</protein>
<dbReference type="Pfam" id="PF00931">
    <property type="entry name" value="NB-ARC"/>
    <property type="match status" value="1"/>
</dbReference>
<organism evidence="13 14">
    <name type="scientific">Dendrobium nobile</name>
    <name type="common">Orchid</name>
    <dbReference type="NCBI Taxonomy" id="94219"/>
    <lineage>
        <taxon>Eukaryota</taxon>
        <taxon>Viridiplantae</taxon>
        <taxon>Streptophyta</taxon>
        <taxon>Embryophyta</taxon>
        <taxon>Tracheophyta</taxon>
        <taxon>Spermatophyta</taxon>
        <taxon>Magnoliopsida</taxon>
        <taxon>Liliopsida</taxon>
        <taxon>Asparagales</taxon>
        <taxon>Orchidaceae</taxon>
        <taxon>Epidendroideae</taxon>
        <taxon>Malaxideae</taxon>
        <taxon>Dendrobiinae</taxon>
        <taxon>Dendrobium</taxon>
    </lineage>
</organism>
<feature type="domain" description="Disease resistance R13L4/SHOC-2-like LRR" evidence="11">
    <location>
        <begin position="1190"/>
        <end position="1266"/>
    </location>
</feature>
<feature type="domain" description="Disease resistance N-terminal" evidence="9">
    <location>
        <begin position="713"/>
        <end position="797"/>
    </location>
</feature>
<keyword evidence="5" id="KW-0611">Plant defense</keyword>
<dbReference type="GO" id="GO:0006952">
    <property type="term" value="P:defense response"/>
    <property type="evidence" value="ECO:0007669"/>
    <property type="project" value="UniProtKB-KW"/>
</dbReference>
<evidence type="ECO:0000256" key="4">
    <source>
        <dbReference type="ARBA" id="ARBA00022741"/>
    </source>
</evidence>
<keyword evidence="6" id="KW-0067">ATP-binding</keyword>
<dbReference type="InterPro" id="IPR055414">
    <property type="entry name" value="LRR_R13L4/SHOC2-like"/>
</dbReference>
<dbReference type="SMR" id="A0A8T3CGD4"/>
<feature type="domain" description="R13L1/DRL21-like LRR repeat region" evidence="12">
    <location>
        <begin position="30"/>
        <end position="175"/>
    </location>
</feature>
<dbReference type="InterPro" id="IPR003591">
    <property type="entry name" value="Leu-rich_rpt_typical-subtyp"/>
</dbReference>
<dbReference type="PRINTS" id="PR00364">
    <property type="entry name" value="DISEASERSIST"/>
</dbReference>
<keyword evidence="3" id="KW-0677">Repeat</keyword>
<dbReference type="Gene3D" id="3.80.10.10">
    <property type="entry name" value="Ribonuclease Inhibitor"/>
    <property type="match status" value="6"/>
</dbReference>
<reference evidence="13" key="1">
    <citation type="journal article" date="2022" name="Front. Genet.">
        <title>Chromosome-Scale Assembly of the Dendrobium nobile Genome Provides Insights Into the Molecular Mechanism of the Biosynthesis of the Medicinal Active Ingredient of Dendrobium.</title>
        <authorList>
            <person name="Xu Q."/>
            <person name="Niu S.-C."/>
            <person name="Li K.-L."/>
            <person name="Zheng P.-J."/>
            <person name="Zhang X.-J."/>
            <person name="Jia Y."/>
            <person name="Liu Y."/>
            <person name="Niu Y.-X."/>
            <person name="Yu L.-H."/>
            <person name="Chen D.-F."/>
            <person name="Zhang G.-Q."/>
        </authorList>
    </citation>
    <scope>NUCLEOTIDE SEQUENCE</scope>
    <source>
        <tissue evidence="13">Leaf</tissue>
    </source>
</reference>
<dbReference type="GO" id="GO:0043531">
    <property type="term" value="F:ADP binding"/>
    <property type="evidence" value="ECO:0007669"/>
    <property type="project" value="InterPro"/>
</dbReference>
<evidence type="ECO:0000256" key="6">
    <source>
        <dbReference type="ARBA" id="ARBA00022840"/>
    </source>
</evidence>
<evidence type="ECO:0000256" key="5">
    <source>
        <dbReference type="ARBA" id="ARBA00022821"/>
    </source>
</evidence>
<dbReference type="PANTHER" id="PTHR36766">
    <property type="entry name" value="PLANT BROAD-SPECTRUM MILDEW RESISTANCE PROTEIN RPW8"/>
    <property type="match status" value="1"/>
</dbReference>
<keyword evidence="2" id="KW-0433">Leucine-rich repeat</keyword>
<feature type="domain" description="NB-ARC" evidence="8">
    <location>
        <begin position="799"/>
        <end position="972"/>
    </location>
</feature>
<comment type="similarity">
    <text evidence="1">Belongs to the disease resistance NB-LRR family.</text>
</comment>
<evidence type="ECO:0000256" key="7">
    <source>
        <dbReference type="SAM" id="Coils"/>
    </source>
</evidence>
<dbReference type="Proteomes" id="UP000829196">
    <property type="component" value="Unassembled WGS sequence"/>
</dbReference>
<accession>A0A8T3CGD4</accession>
<evidence type="ECO:0000259" key="9">
    <source>
        <dbReference type="Pfam" id="PF18052"/>
    </source>
</evidence>
<dbReference type="Pfam" id="PF25019">
    <property type="entry name" value="LRR_R13L1-DRL21"/>
    <property type="match status" value="2"/>
</dbReference>
<dbReference type="InterPro" id="IPR056789">
    <property type="entry name" value="LRR_R13L1-DRL21"/>
</dbReference>
<dbReference type="GO" id="GO:0005524">
    <property type="term" value="F:ATP binding"/>
    <property type="evidence" value="ECO:0007669"/>
    <property type="project" value="UniProtKB-KW"/>
</dbReference>
<feature type="domain" description="R13L1/DRL21-like LRR repeat region" evidence="12">
    <location>
        <begin position="1362"/>
        <end position="1486"/>
    </location>
</feature>
<dbReference type="Pfam" id="PF23598">
    <property type="entry name" value="LRR_14"/>
    <property type="match status" value="1"/>
</dbReference>
<comment type="caution">
    <text evidence="13">The sequence shown here is derived from an EMBL/GenBank/DDBJ whole genome shotgun (WGS) entry which is preliminary data.</text>
</comment>
<dbReference type="InterPro" id="IPR027417">
    <property type="entry name" value="P-loop_NTPase"/>
</dbReference>